<dbReference type="AlphaFoldDB" id="A0A841ZT87"/>
<evidence type="ECO:0000313" key="1">
    <source>
        <dbReference type="EMBL" id="MBC1565058.1"/>
    </source>
</evidence>
<organism evidence="1 2">
    <name type="scientific">Listeria booriae</name>
    <dbReference type="NCBI Taxonomy" id="1552123"/>
    <lineage>
        <taxon>Bacteria</taxon>
        <taxon>Bacillati</taxon>
        <taxon>Bacillota</taxon>
        <taxon>Bacilli</taxon>
        <taxon>Bacillales</taxon>
        <taxon>Listeriaceae</taxon>
        <taxon>Listeria</taxon>
    </lineage>
</organism>
<reference evidence="1 2" key="1">
    <citation type="submission" date="2020-03" db="EMBL/GenBank/DDBJ databases">
        <title>Soil Listeria distribution.</title>
        <authorList>
            <person name="Liao J."/>
            <person name="Wiedmann M."/>
        </authorList>
    </citation>
    <scope>NUCLEOTIDE SEQUENCE [LARGE SCALE GENOMIC DNA]</scope>
    <source>
        <strain evidence="1 2">FSL L7-1427</strain>
    </source>
</reference>
<name>A0A841ZT87_9LIST</name>
<sequence length="99" mass="12079">MDEDRAYEAFMELYRSDIAKERQDWHAFIRGVFNGDSAMTLRLLIGGGQRRKMDSLVKWNSRIRKFFWKYFQGENDDLREVLIRRVYSDIHFEISIMYE</sequence>
<gene>
    <name evidence="1" type="ORF">HB907_06520</name>
</gene>
<protein>
    <submittedName>
        <fullName evidence="1">Uncharacterized protein</fullName>
    </submittedName>
</protein>
<accession>A0A841ZT87</accession>
<dbReference type="RefSeq" id="WP_185351883.1">
    <property type="nucleotide sequence ID" value="NZ_JAAROI010000002.1"/>
</dbReference>
<evidence type="ECO:0000313" key="2">
    <source>
        <dbReference type="Proteomes" id="UP000586951"/>
    </source>
</evidence>
<proteinExistence type="predicted"/>
<dbReference type="EMBL" id="JAARRU010000001">
    <property type="protein sequence ID" value="MBC1565058.1"/>
    <property type="molecule type" value="Genomic_DNA"/>
</dbReference>
<dbReference type="Proteomes" id="UP000586951">
    <property type="component" value="Unassembled WGS sequence"/>
</dbReference>
<comment type="caution">
    <text evidence="1">The sequence shown here is derived from an EMBL/GenBank/DDBJ whole genome shotgun (WGS) entry which is preliminary data.</text>
</comment>